<protein>
    <submittedName>
        <fullName evidence="1">Uncharacterized protein</fullName>
    </submittedName>
</protein>
<dbReference type="EMBL" id="AP023440">
    <property type="protein sequence ID" value="BCL27875.1"/>
    <property type="molecule type" value="Genomic_DNA"/>
</dbReference>
<dbReference type="KEGG" id="sgm:GCM10017557_27340"/>
<proteinExistence type="predicted"/>
<keyword evidence="2" id="KW-1185">Reference proteome</keyword>
<evidence type="ECO:0000313" key="1">
    <source>
        <dbReference type="EMBL" id="BCL27875.1"/>
    </source>
</evidence>
<dbReference type="AlphaFoldDB" id="A0A7G1P478"/>
<accession>A0A7G1P478</accession>
<evidence type="ECO:0000313" key="2">
    <source>
        <dbReference type="Proteomes" id="UP000516444"/>
    </source>
</evidence>
<gene>
    <name evidence="1" type="ORF">GCM10017557_27340</name>
</gene>
<dbReference type="Proteomes" id="UP000516444">
    <property type="component" value="Chromosome"/>
</dbReference>
<name>A0A7G1P478_9ACTN</name>
<sequence length="55" mass="5821">MRSRSPAATLTELTFGATEVAGSDGSSVEDMRAMLRDDHALKRVFAVTDASHSPA</sequence>
<organism evidence="1 2">
    <name type="scientific">Streptomyces aurantiacus</name>
    <dbReference type="NCBI Taxonomy" id="47760"/>
    <lineage>
        <taxon>Bacteria</taxon>
        <taxon>Bacillati</taxon>
        <taxon>Actinomycetota</taxon>
        <taxon>Actinomycetes</taxon>
        <taxon>Kitasatosporales</taxon>
        <taxon>Streptomycetaceae</taxon>
        <taxon>Streptomyces</taxon>
        <taxon>Streptomyces aurantiacus group</taxon>
    </lineage>
</organism>
<reference evidence="1 2" key="1">
    <citation type="journal article" date="2014" name="Int. J. Syst. Evol. Microbiol.">
        <title>Complete genome sequence of Corynebacterium casei LMG S-19264T (=DSM 44701T), isolated from a smear-ripened cheese.</title>
        <authorList>
            <consortium name="US DOE Joint Genome Institute (JGI-PGF)"/>
            <person name="Walter F."/>
            <person name="Albersmeier A."/>
            <person name="Kalinowski J."/>
            <person name="Ruckert C."/>
        </authorList>
    </citation>
    <scope>NUCLEOTIDE SEQUENCE [LARGE SCALE GENOMIC DNA]</scope>
    <source>
        <strain evidence="1 2">JCM 4677</strain>
    </source>
</reference>